<comment type="caution">
    <text evidence="6">The sequence shown here is derived from an EMBL/GenBank/DDBJ whole genome shotgun (WGS) entry which is preliminary data.</text>
</comment>
<evidence type="ECO:0000256" key="4">
    <source>
        <dbReference type="SAM" id="SignalP"/>
    </source>
</evidence>
<comment type="similarity">
    <text evidence="2">Belongs to the bacterial solute-binding protein SsuA/TauA family.</text>
</comment>
<comment type="subcellular location">
    <subcellularLocation>
        <location evidence="1">Periplasm</location>
    </subcellularLocation>
</comment>
<evidence type="ECO:0000256" key="3">
    <source>
        <dbReference type="ARBA" id="ARBA00022729"/>
    </source>
</evidence>
<dbReference type="SUPFAM" id="SSF53850">
    <property type="entry name" value="Periplasmic binding protein-like II"/>
    <property type="match status" value="1"/>
</dbReference>
<feature type="signal peptide" evidence="4">
    <location>
        <begin position="1"/>
        <end position="23"/>
    </location>
</feature>
<name>A0ABQ4BH98_9ACTN</name>
<dbReference type="InterPro" id="IPR015168">
    <property type="entry name" value="SsuA/THI5"/>
</dbReference>
<protein>
    <recommendedName>
        <fullName evidence="5">SsuA/THI5-like domain-containing protein</fullName>
    </recommendedName>
</protein>
<dbReference type="PROSITE" id="PS51257">
    <property type="entry name" value="PROKAR_LIPOPROTEIN"/>
    <property type="match status" value="1"/>
</dbReference>
<feature type="chain" id="PRO_5045158740" description="SsuA/THI5-like domain-containing protein" evidence="4">
    <location>
        <begin position="24"/>
        <end position="317"/>
    </location>
</feature>
<dbReference type="RefSeq" id="WP_203828114.1">
    <property type="nucleotide sequence ID" value="NZ_BAAATY010000025.1"/>
</dbReference>
<dbReference type="Proteomes" id="UP000624709">
    <property type="component" value="Unassembled WGS sequence"/>
</dbReference>
<gene>
    <name evidence="6" type="ORF">Apa02nite_061270</name>
</gene>
<organism evidence="6 7">
    <name type="scientific">Actinoplanes palleronii</name>
    <dbReference type="NCBI Taxonomy" id="113570"/>
    <lineage>
        <taxon>Bacteria</taxon>
        <taxon>Bacillati</taxon>
        <taxon>Actinomycetota</taxon>
        <taxon>Actinomycetes</taxon>
        <taxon>Micromonosporales</taxon>
        <taxon>Micromonosporaceae</taxon>
        <taxon>Actinoplanes</taxon>
    </lineage>
</organism>
<evidence type="ECO:0000259" key="5">
    <source>
        <dbReference type="Pfam" id="PF09084"/>
    </source>
</evidence>
<feature type="domain" description="SsuA/THI5-like" evidence="5">
    <location>
        <begin position="46"/>
        <end position="259"/>
    </location>
</feature>
<evidence type="ECO:0000313" key="7">
    <source>
        <dbReference type="Proteomes" id="UP000624709"/>
    </source>
</evidence>
<evidence type="ECO:0000256" key="1">
    <source>
        <dbReference type="ARBA" id="ARBA00004418"/>
    </source>
</evidence>
<dbReference type="PANTHER" id="PTHR30024">
    <property type="entry name" value="ALIPHATIC SULFONATES-BINDING PROTEIN-RELATED"/>
    <property type="match status" value="1"/>
</dbReference>
<proteinExistence type="inferred from homology"/>
<accession>A0ABQ4BH98</accession>
<dbReference type="Pfam" id="PF09084">
    <property type="entry name" value="NMT1"/>
    <property type="match status" value="1"/>
</dbReference>
<dbReference type="EMBL" id="BOMS01000094">
    <property type="protein sequence ID" value="GIE70019.1"/>
    <property type="molecule type" value="Genomic_DNA"/>
</dbReference>
<keyword evidence="7" id="KW-1185">Reference proteome</keyword>
<keyword evidence="3 4" id="KW-0732">Signal</keyword>
<sequence>MSFPRLFLALVVTVALSVTGCSGDDSGTASGPPKVRVATIGVSGAAAMVLGVNRGIFREAGLDVQVVPAEAPAVIPSVVGGQAEIGFLNAPAVLLARSNGVPITAVSSTSTNPADPAQNFIQLQVAADGPIRTPQDLAGKTVAVDTLYQLPHVSIRNALRAEGVDVSTVKFTELPFAAMADALKKGTVDAVNPAEPFVAVGLAAGARNLLSDSVGQTPAMPQSVFLASERYVKSDRATVDKFRTALARACEYAQAHPDELRATLPTYTKVPAALAGTIKLPVYTTTAEPSGWQQWADILTQQQIAKKPIALEGAYLQ</sequence>
<reference evidence="6 7" key="1">
    <citation type="submission" date="2021-01" db="EMBL/GenBank/DDBJ databases">
        <title>Whole genome shotgun sequence of Actinoplanes palleronii NBRC 14916.</title>
        <authorList>
            <person name="Komaki H."/>
            <person name="Tamura T."/>
        </authorList>
    </citation>
    <scope>NUCLEOTIDE SEQUENCE [LARGE SCALE GENOMIC DNA]</scope>
    <source>
        <strain evidence="6 7">NBRC 14916</strain>
    </source>
</reference>
<dbReference type="Gene3D" id="3.40.190.10">
    <property type="entry name" value="Periplasmic binding protein-like II"/>
    <property type="match status" value="2"/>
</dbReference>
<dbReference type="PANTHER" id="PTHR30024:SF47">
    <property type="entry name" value="TAURINE-BINDING PERIPLASMIC PROTEIN"/>
    <property type="match status" value="1"/>
</dbReference>
<evidence type="ECO:0000313" key="6">
    <source>
        <dbReference type="EMBL" id="GIE70019.1"/>
    </source>
</evidence>
<evidence type="ECO:0000256" key="2">
    <source>
        <dbReference type="ARBA" id="ARBA00010742"/>
    </source>
</evidence>